<comment type="similarity">
    <text evidence="1">Belongs to the thiolase-like superfamily. Chalcone/stilbene synthases family.</text>
</comment>
<evidence type="ECO:0000256" key="2">
    <source>
        <dbReference type="ARBA" id="ARBA00022679"/>
    </source>
</evidence>
<feature type="domain" description="Chalcone/stilbene synthase N-terminal" evidence="5">
    <location>
        <begin position="11"/>
        <end position="199"/>
    </location>
</feature>
<dbReference type="InterPro" id="IPR011141">
    <property type="entry name" value="Polyketide_synthase_type-III"/>
</dbReference>
<accession>A0A916SQB9</accession>
<evidence type="ECO:0000256" key="4">
    <source>
        <dbReference type="PIRSR" id="PIRSR000451-1"/>
    </source>
</evidence>
<keyword evidence="2" id="KW-0808">Transferase</keyword>
<dbReference type="CDD" id="cd00831">
    <property type="entry name" value="CHS_like"/>
    <property type="match status" value="1"/>
</dbReference>
<dbReference type="InterPro" id="IPR001099">
    <property type="entry name" value="Chalcone/stilbene_synt_N"/>
</dbReference>
<dbReference type="Pfam" id="PF00195">
    <property type="entry name" value="Chal_sti_synt_N"/>
    <property type="match status" value="1"/>
</dbReference>
<feature type="domain" description="Chalcone/stilbene synthase C-terminal" evidence="6">
    <location>
        <begin position="218"/>
        <end position="349"/>
    </location>
</feature>
<keyword evidence="3" id="KW-0012">Acyltransferase</keyword>
<name>A0A916SQB9_9MICO</name>
<gene>
    <name evidence="7" type="primary">pks11</name>
    <name evidence="7" type="ORF">GCM10010979_23720</name>
</gene>
<dbReference type="PIRSF" id="PIRSF000451">
    <property type="entry name" value="PKS_III"/>
    <property type="match status" value="1"/>
</dbReference>
<dbReference type="GO" id="GO:0016747">
    <property type="term" value="F:acyltransferase activity, transferring groups other than amino-acyl groups"/>
    <property type="evidence" value="ECO:0007669"/>
    <property type="project" value="InterPro"/>
</dbReference>
<dbReference type="GO" id="GO:0030639">
    <property type="term" value="P:polyketide biosynthetic process"/>
    <property type="evidence" value="ECO:0007669"/>
    <property type="project" value="TreeGrafter"/>
</dbReference>
<evidence type="ECO:0000259" key="5">
    <source>
        <dbReference type="Pfam" id="PF00195"/>
    </source>
</evidence>
<organism evidence="7 8">
    <name type="scientific">Conyzicola nivalis</name>
    <dbReference type="NCBI Taxonomy" id="1477021"/>
    <lineage>
        <taxon>Bacteria</taxon>
        <taxon>Bacillati</taxon>
        <taxon>Actinomycetota</taxon>
        <taxon>Actinomycetes</taxon>
        <taxon>Micrococcales</taxon>
        <taxon>Microbacteriaceae</taxon>
        <taxon>Conyzicola</taxon>
    </lineage>
</organism>
<proteinExistence type="inferred from homology"/>
<reference evidence="7" key="1">
    <citation type="journal article" date="2014" name="Int. J. Syst. Evol. Microbiol.">
        <title>Complete genome sequence of Corynebacterium casei LMG S-19264T (=DSM 44701T), isolated from a smear-ripened cheese.</title>
        <authorList>
            <consortium name="US DOE Joint Genome Institute (JGI-PGF)"/>
            <person name="Walter F."/>
            <person name="Albersmeier A."/>
            <person name="Kalinowski J."/>
            <person name="Ruckert C."/>
        </authorList>
    </citation>
    <scope>NUCLEOTIDE SEQUENCE</scope>
    <source>
        <strain evidence="7">CGMCC 1.12813</strain>
    </source>
</reference>
<dbReference type="SUPFAM" id="SSF53901">
    <property type="entry name" value="Thiolase-like"/>
    <property type="match status" value="2"/>
</dbReference>
<evidence type="ECO:0000256" key="3">
    <source>
        <dbReference type="ARBA" id="ARBA00023315"/>
    </source>
</evidence>
<protein>
    <submittedName>
        <fullName evidence="7">Alpha-pyrone synthesis polyketide synthase-like Pks11</fullName>
    </submittedName>
</protein>
<dbReference type="RefSeq" id="WP_188510801.1">
    <property type="nucleotide sequence ID" value="NZ_BMGB01000001.1"/>
</dbReference>
<evidence type="ECO:0000313" key="8">
    <source>
        <dbReference type="Proteomes" id="UP000606922"/>
    </source>
</evidence>
<evidence type="ECO:0000313" key="7">
    <source>
        <dbReference type="EMBL" id="GGB08435.1"/>
    </source>
</evidence>
<comment type="caution">
    <text evidence="7">The sequence shown here is derived from an EMBL/GenBank/DDBJ whole genome shotgun (WGS) entry which is preliminary data.</text>
</comment>
<dbReference type="Pfam" id="PF02797">
    <property type="entry name" value="Chal_sti_synt_C"/>
    <property type="match status" value="1"/>
</dbReference>
<dbReference type="InterPro" id="IPR012328">
    <property type="entry name" value="Chalcone/stilbene_synt_C"/>
</dbReference>
<dbReference type="Proteomes" id="UP000606922">
    <property type="component" value="Unassembled WGS sequence"/>
</dbReference>
<keyword evidence="8" id="KW-1185">Reference proteome</keyword>
<reference evidence="7" key="2">
    <citation type="submission" date="2020-09" db="EMBL/GenBank/DDBJ databases">
        <authorList>
            <person name="Sun Q."/>
            <person name="Zhou Y."/>
        </authorList>
    </citation>
    <scope>NUCLEOTIDE SEQUENCE</scope>
    <source>
        <strain evidence="7">CGMCC 1.12813</strain>
    </source>
</reference>
<sequence>MTRIAAVAPVLPDFVYTQSEITAELAPLITSVPARQAVIERMHAASGIGTRHTALPLERYRELGTFRETNDIFIEVATDLAERALRLALDDAGLVASDIDFVLFTSVTGIAAPSVDALLVSRLGMRSDVKRLPSYGLGCMGGAAGISRVHDYLEGHPEGVAVLLSVELCSLTLQRDDATMANFVATGLFGDGAAAVVMVGDEHPRSAGPRVAATLSATYPDTRDVIGFNVGGNGFEIVLTPGVADVIEKNFASDVAAFLSTRQLAVGDIDWWVAHPGGPKVLDAFVTALEVDASVFARSWACLDRVGNLSSAAVLHVLADTLELGSFDAGAPGLLFALGPGVSAEFVLLEWAA</sequence>
<dbReference type="PANTHER" id="PTHR11877">
    <property type="entry name" value="HYDROXYMETHYLGLUTARYL-COA SYNTHASE"/>
    <property type="match status" value="1"/>
</dbReference>
<evidence type="ECO:0000256" key="1">
    <source>
        <dbReference type="ARBA" id="ARBA00005531"/>
    </source>
</evidence>
<dbReference type="PANTHER" id="PTHR11877:SF99">
    <property type="entry name" value="1,3,6,8-TETRAHYDROXYNAPHTHALENE SYNTHASE"/>
    <property type="match status" value="1"/>
</dbReference>
<evidence type="ECO:0000259" key="6">
    <source>
        <dbReference type="Pfam" id="PF02797"/>
    </source>
</evidence>
<feature type="active site" description="Acyl-thioester intermediate" evidence="4">
    <location>
        <position position="139"/>
    </location>
</feature>
<dbReference type="EMBL" id="BMGB01000001">
    <property type="protein sequence ID" value="GGB08435.1"/>
    <property type="molecule type" value="Genomic_DNA"/>
</dbReference>
<dbReference type="AlphaFoldDB" id="A0A916SQB9"/>
<dbReference type="InterPro" id="IPR016039">
    <property type="entry name" value="Thiolase-like"/>
</dbReference>
<dbReference type="Gene3D" id="3.40.47.10">
    <property type="match status" value="2"/>
</dbReference>